<dbReference type="CDD" id="cd00685">
    <property type="entry name" value="Trans_IPPS_HT"/>
    <property type="match status" value="1"/>
</dbReference>
<dbReference type="Pfam" id="PF00348">
    <property type="entry name" value="polyprenyl_synt"/>
    <property type="match status" value="1"/>
</dbReference>
<dbReference type="SFLD" id="SFLDS00005">
    <property type="entry name" value="Isoprenoid_Synthase_Type_I"/>
    <property type="match status" value="1"/>
</dbReference>
<accession>A0A3B0T5L4</accession>
<dbReference type="GO" id="GO:0008299">
    <property type="term" value="P:isoprenoid biosynthetic process"/>
    <property type="evidence" value="ECO:0007669"/>
    <property type="project" value="InterPro"/>
</dbReference>
<dbReference type="GO" id="GO:0004659">
    <property type="term" value="F:prenyltransferase activity"/>
    <property type="evidence" value="ECO:0007669"/>
    <property type="project" value="InterPro"/>
</dbReference>
<evidence type="ECO:0008006" key="7">
    <source>
        <dbReference type="Google" id="ProtNLM"/>
    </source>
</evidence>
<protein>
    <recommendedName>
        <fullName evidence="7">Polyprenyl synthetase family protein</fullName>
    </recommendedName>
</protein>
<dbReference type="InterPro" id="IPR000092">
    <property type="entry name" value="Polyprenyl_synt"/>
</dbReference>
<dbReference type="PANTHER" id="PTHR12001">
    <property type="entry name" value="GERANYLGERANYL PYROPHOSPHATE SYNTHASE"/>
    <property type="match status" value="1"/>
</dbReference>
<reference evidence="6" key="1">
    <citation type="submission" date="2018-06" db="EMBL/GenBank/DDBJ databases">
        <authorList>
            <person name="Zhirakovskaya E."/>
        </authorList>
    </citation>
    <scope>NUCLEOTIDE SEQUENCE</scope>
</reference>
<comment type="similarity">
    <text evidence="2">Belongs to the FPP/GGPP synthase family.</text>
</comment>
<dbReference type="SUPFAM" id="SSF48576">
    <property type="entry name" value="Terpenoid synthases"/>
    <property type="match status" value="1"/>
</dbReference>
<evidence type="ECO:0000256" key="5">
    <source>
        <dbReference type="ARBA" id="ARBA00022842"/>
    </source>
</evidence>
<dbReference type="Gene3D" id="1.10.600.10">
    <property type="entry name" value="Farnesyl Diphosphate Synthase"/>
    <property type="match status" value="1"/>
</dbReference>
<keyword evidence="5" id="KW-0460">Magnesium</keyword>
<dbReference type="PANTHER" id="PTHR12001:SF69">
    <property type="entry name" value="ALL TRANS-POLYPRENYL-DIPHOSPHATE SYNTHASE PDSS1"/>
    <property type="match status" value="1"/>
</dbReference>
<feature type="non-terminal residue" evidence="6">
    <location>
        <position position="1"/>
    </location>
</feature>
<gene>
    <name evidence="6" type="ORF">MNBD_ACTINO02-2732</name>
</gene>
<dbReference type="AlphaFoldDB" id="A0A3B0T5L4"/>
<dbReference type="SFLD" id="SFLDG01017">
    <property type="entry name" value="Polyprenyl_Transferase_Like"/>
    <property type="match status" value="1"/>
</dbReference>
<evidence type="ECO:0000313" key="6">
    <source>
        <dbReference type="EMBL" id="VAW09692.1"/>
    </source>
</evidence>
<comment type="cofactor">
    <cofactor evidence="1">
        <name>Mg(2+)</name>
        <dbReference type="ChEBI" id="CHEBI:18420"/>
    </cofactor>
</comment>
<dbReference type="InterPro" id="IPR008949">
    <property type="entry name" value="Isoprenoid_synthase_dom_sf"/>
</dbReference>
<proteinExistence type="inferred from homology"/>
<dbReference type="EMBL" id="UOEK01000635">
    <property type="protein sequence ID" value="VAW09692.1"/>
    <property type="molecule type" value="Genomic_DNA"/>
</dbReference>
<organism evidence="6">
    <name type="scientific">hydrothermal vent metagenome</name>
    <dbReference type="NCBI Taxonomy" id="652676"/>
    <lineage>
        <taxon>unclassified sequences</taxon>
        <taxon>metagenomes</taxon>
        <taxon>ecological metagenomes</taxon>
    </lineage>
</organism>
<keyword evidence="4" id="KW-0479">Metal-binding</keyword>
<evidence type="ECO:0000256" key="1">
    <source>
        <dbReference type="ARBA" id="ARBA00001946"/>
    </source>
</evidence>
<evidence type="ECO:0000256" key="4">
    <source>
        <dbReference type="ARBA" id="ARBA00022723"/>
    </source>
</evidence>
<sequence>FRITGLPNHGSSESRVSVAILPANDSGAAVAPLSAIPAAPRVSFKATKGGASSNSPSGESLQLVIPTRKQQYVDQPVLQDLVPVDAVWVRLDQVETRLREVTVANTAFLTEIAQHGIQAGGKRYRPLLAQVAGELGPDPSHGPVESGVSVELVHLGSLYHDDVIDEADTRRGKTSVNANWTNTIAILAGDFLLARASEVAAPLGEEAVALIARTYATLCEGQVLELQLERNLDHGPDDYYRVIGGKSASLIQTSARLGALTAGADRDSVEAVSEWAWETGLVFQITDDVLDLVASDDFLGKPAGSDIGEGTFTLPVLYALAGPEGPEMRALLADAPYAPEAVTKVIELVRSGGYVEQVLQEAIARLSIAETAIRRLPNNELTTIFSNLGSYLLSRVEAALE</sequence>
<evidence type="ECO:0000256" key="2">
    <source>
        <dbReference type="ARBA" id="ARBA00006706"/>
    </source>
</evidence>
<keyword evidence="3" id="KW-0808">Transferase</keyword>
<dbReference type="GO" id="GO:0046872">
    <property type="term" value="F:metal ion binding"/>
    <property type="evidence" value="ECO:0007669"/>
    <property type="project" value="UniProtKB-KW"/>
</dbReference>
<evidence type="ECO:0000256" key="3">
    <source>
        <dbReference type="ARBA" id="ARBA00022679"/>
    </source>
</evidence>
<name>A0A3B0T5L4_9ZZZZ</name>